<evidence type="ECO:0000313" key="5">
    <source>
        <dbReference type="EMBL" id="CAK9076660.1"/>
    </source>
</evidence>
<dbReference type="PANTHER" id="PTHR31876:SF26">
    <property type="entry name" value="PROTEIN LIKE COV 2"/>
    <property type="match status" value="1"/>
</dbReference>
<dbReference type="EMBL" id="CAXAMM010031302">
    <property type="protein sequence ID" value="CAK9067829.1"/>
    <property type="molecule type" value="Genomic_DNA"/>
</dbReference>
<feature type="transmembrane region" description="Helical" evidence="2">
    <location>
        <begin position="131"/>
        <end position="151"/>
    </location>
</feature>
<keyword evidence="8" id="KW-1185">Reference proteome</keyword>
<reference evidence="5 8" key="1">
    <citation type="submission" date="2024-02" db="EMBL/GenBank/DDBJ databases">
        <authorList>
            <person name="Chen Y."/>
            <person name="Shah S."/>
            <person name="Dougan E. K."/>
            <person name="Thang M."/>
            <person name="Chan C."/>
        </authorList>
    </citation>
    <scope>NUCLEOTIDE SEQUENCE [LARGE SCALE GENOMIC DNA]</scope>
</reference>
<protein>
    <submittedName>
        <fullName evidence="5">Protein LIKE COV 2</fullName>
    </submittedName>
</protein>
<evidence type="ECO:0000313" key="4">
    <source>
        <dbReference type="EMBL" id="CAK9074880.1"/>
    </source>
</evidence>
<dbReference type="EMBL" id="CAXAMM010037102">
    <property type="protein sequence ID" value="CAK9076660.1"/>
    <property type="molecule type" value="Genomic_DNA"/>
</dbReference>
<feature type="compositionally biased region" description="Low complexity" evidence="1">
    <location>
        <begin position="309"/>
        <end position="318"/>
    </location>
</feature>
<evidence type="ECO:0000256" key="2">
    <source>
        <dbReference type="SAM" id="Phobius"/>
    </source>
</evidence>
<feature type="transmembrane region" description="Helical" evidence="2">
    <location>
        <begin position="16"/>
        <end position="37"/>
    </location>
</feature>
<dbReference type="Proteomes" id="UP001642464">
    <property type="component" value="Unassembled WGS sequence"/>
</dbReference>
<evidence type="ECO:0000313" key="3">
    <source>
        <dbReference type="EMBL" id="CAK9067829.1"/>
    </source>
</evidence>
<evidence type="ECO:0000256" key="1">
    <source>
        <dbReference type="SAM" id="MobiDB-lite"/>
    </source>
</evidence>
<sequence>MFNSAQRTRPRPFRRAFLRGVAVVLPPLLTIVIFFWVGSTVQHYVLEPVTAGVRDVIVWNVADIRSEAQLADAEELAGGVYTEDGQKYKKMLDDTFVPLAVYDEVRTNRSGEAMPVTGNGVYQRYVEYRYLQAYIVVPVFLTVFIILMYLLGRFLAAGIGRVLWNLFERGILQLPLVRNVYSSVKQVTDFMFVESDIEYTRVVAVEYPRKGIWSIALVTGESMAEIRDAAQEPVVSILIPSSPMPVTGYTMTVRKSEVVDLDITIDQAFQFIVSCGVVVPPQQLQAPFANGNDSPPTLTVPSSKEKSGRSSVSSSSGK</sequence>
<gene>
    <name evidence="3" type="ORF">SCF082_LOCUS34259</name>
    <name evidence="4" type="ORF">SCF082_LOCUS36399</name>
    <name evidence="5" type="ORF">SCF082_LOCUS36911</name>
    <name evidence="6" type="ORF">SCF082_LOCUS38094</name>
    <name evidence="7" type="ORF">SCF082_LOCUS40199</name>
</gene>
<dbReference type="PANTHER" id="PTHR31876">
    <property type="entry name" value="COV-LIKE PROTEIN 1"/>
    <property type="match status" value="1"/>
</dbReference>
<keyword evidence="2" id="KW-1133">Transmembrane helix</keyword>
<evidence type="ECO:0000313" key="8">
    <source>
        <dbReference type="Proteomes" id="UP001642464"/>
    </source>
</evidence>
<organism evidence="5 8">
    <name type="scientific">Durusdinium trenchii</name>
    <dbReference type="NCBI Taxonomy" id="1381693"/>
    <lineage>
        <taxon>Eukaryota</taxon>
        <taxon>Sar</taxon>
        <taxon>Alveolata</taxon>
        <taxon>Dinophyceae</taxon>
        <taxon>Suessiales</taxon>
        <taxon>Symbiodiniaceae</taxon>
        <taxon>Durusdinium</taxon>
    </lineage>
</organism>
<keyword evidence="2" id="KW-0472">Membrane</keyword>
<dbReference type="EMBL" id="CAXAMM010038659">
    <property type="protein sequence ID" value="CAK9079838.1"/>
    <property type="molecule type" value="Genomic_DNA"/>
</dbReference>
<proteinExistence type="predicted"/>
<comment type="caution">
    <text evidence="5">The sequence shown here is derived from an EMBL/GenBank/DDBJ whole genome shotgun (WGS) entry which is preliminary data.</text>
</comment>
<dbReference type="Pfam" id="PF04367">
    <property type="entry name" value="DUF502"/>
    <property type="match status" value="1"/>
</dbReference>
<name>A0ABP0PKV5_9DINO</name>
<evidence type="ECO:0000313" key="7">
    <source>
        <dbReference type="EMBL" id="CAK9084765.1"/>
    </source>
</evidence>
<accession>A0ABP0PKV5</accession>
<dbReference type="InterPro" id="IPR007462">
    <property type="entry name" value="COV1-like"/>
</dbReference>
<feature type="compositionally biased region" description="Polar residues" evidence="1">
    <location>
        <begin position="291"/>
        <end position="301"/>
    </location>
</feature>
<dbReference type="EMBL" id="CAXAMM010035781">
    <property type="protein sequence ID" value="CAK9074880.1"/>
    <property type="molecule type" value="Genomic_DNA"/>
</dbReference>
<keyword evidence="2" id="KW-0812">Transmembrane</keyword>
<evidence type="ECO:0000313" key="6">
    <source>
        <dbReference type="EMBL" id="CAK9079838.1"/>
    </source>
</evidence>
<feature type="region of interest" description="Disordered" evidence="1">
    <location>
        <begin position="287"/>
        <end position="318"/>
    </location>
</feature>
<dbReference type="EMBL" id="CAXAMM010039217">
    <property type="protein sequence ID" value="CAK9084765.1"/>
    <property type="molecule type" value="Genomic_DNA"/>
</dbReference>